<dbReference type="InterPro" id="IPR050275">
    <property type="entry name" value="PGM_Phosphatase"/>
</dbReference>
<dbReference type="SMART" id="SM00855">
    <property type="entry name" value="PGAM"/>
    <property type="match status" value="1"/>
</dbReference>
<dbReference type="PANTHER" id="PTHR48100">
    <property type="entry name" value="BROAD-SPECIFICITY PHOSPHATASE YOR283W-RELATED"/>
    <property type="match status" value="1"/>
</dbReference>
<protein>
    <submittedName>
        <fullName evidence="1">Histidine phosphatase superfamily domain-containing protein</fullName>
    </submittedName>
</protein>
<dbReference type="SUPFAM" id="SSF53254">
    <property type="entry name" value="Phosphoglycerate mutase-like"/>
    <property type="match status" value="1"/>
</dbReference>
<dbReference type="Gene3D" id="3.40.50.1240">
    <property type="entry name" value="Phosphoglycerate mutase-like"/>
    <property type="match status" value="1"/>
</dbReference>
<dbReference type="InterPro" id="IPR001345">
    <property type="entry name" value="PG/BPGM_mutase_AS"/>
</dbReference>
<dbReference type="OrthoDB" id="496981at2759"/>
<dbReference type="GO" id="GO:0016791">
    <property type="term" value="F:phosphatase activity"/>
    <property type="evidence" value="ECO:0007669"/>
    <property type="project" value="TreeGrafter"/>
</dbReference>
<comment type="caution">
    <text evidence="1">The sequence shown here is derived from an EMBL/GenBank/DDBJ whole genome shotgun (WGS) entry which is preliminary data.</text>
</comment>
<name>L8WZD3_THACA</name>
<dbReference type="PROSITE" id="PS00175">
    <property type="entry name" value="PG_MUTASE"/>
    <property type="match status" value="1"/>
</dbReference>
<evidence type="ECO:0000313" key="2">
    <source>
        <dbReference type="Proteomes" id="UP000011668"/>
    </source>
</evidence>
<dbReference type="Pfam" id="PF00300">
    <property type="entry name" value="His_Phos_1"/>
    <property type="match status" value="1"/>
</dbReference>
<reference evidence="1 2" key="1">
    <citation type="journal article" date="2013" name="Nat. Commun.">
        <title>The evolution and pathogenic mechanisms of the rice sheath blight pathogen.</title>
        <authorList>
            <person name="Zheng A."/>
            <person name="Lin R."/>
            <person name="Xu L."/>
            <person name="Qin P."/>
            <person name="Tang C."/>
            <person name="Ai P."/>
            <person name="Zhang D."/>
            <person name="Liu Y."/>
            <person name="Sun Z."/>
            <person name="Feng H."/>
            <person name="Wang Y."/>
            <person name="Chen Y."/>
            <person name="Liang X."/>
            <person name="Fu R."/>
            <person name="Li Q."/>
            <person name="Zhang J."/>
            <person name="Yu X."/>
            <person name="Xie Z."/>
            <person name="Ding L."/>
            <person name="Guan P."/>
            <person name="Tang J."/>
            <person name="Liang Y."/>
            <person name="Wang S."/>
            <person name="Deng Q."/>
            <person name="Li S."/>
            <person name="Zhu J."/>
            <person name="Wang L."/>
            <person name="Liu H."/>
            <person name="Li P."/>
        </authorList>
    </citation>
    <scope>NUCLEOTIDE SEQUENCE [LARGE SCALE GENOMIC DNA]</scope>
    <source>
        <strain evidence="2">AG-1 IA</strain>
    </source>
</reference>
<dbReference type="InterPro" id="IPR029033">
    <property type="entry name" value="His_PPase_superfam"/>
</dbReference>
<keyword evidence="2" id="KW-1185">Reference proteome</keyword>
<dbReference type="EMBL" id="AFRT01000918">
    <property type="protein sequence ID" value="ELU42138.1"/>
    <property type="molecule type" value="Genomic_DNA"/>
</dbReference>
<gene>
    <name evidence="1" type="ORF">AG1IA_03830</name>
</gene>
<organism evidence="1 2">
    <name type="scientific">Thanatephorus cucumeris (strain AG1-IA)</name>
    <name type="common">Rice sheath blight fungus</name>
    <name type="synonym">Rhizoctonia solani</name>
    <dbReference type="NCBI Taxonomy" id="983506"/>
    <lineage>
        <taxon>Eukaryota</taxon>
        <taxon>Fungi</taxon>
        <taxon>Dikarya</taxon>
        <taxon>Basidiomycota</taxon>
        <taxon>Agaricomycotina</taxon>
        <taxon>Agaricomycetes</taxon>
        <taxon>Cantharellales</taxon>
        <taxon>Ceratobasidiaceae</taxon>
        <taxon>Rhizoctonia</taxon>
        <taxon>Rhizoctonia solani AG-1</taxon>
    </lineage>
</organism>
<dbReference type="GO" id="GO:0005737">
    <property type="term" value="C:cytoplasm"/>
    <property type="evidence" value="ECO:0007669"/>
    <property type="project" value="TreeGrafter"/>
</dbReference>
<dbReference type="InterPro" id="IPR013078">
    <property type="entry name" value="His_Pase_superF_clade-1"/>
</dbReference>
<sequence length="230" mass="26125">MVVNGKKFKTVYLIRHGQAECNVLTFEFAAIFIVPDAVLTDLGRSQCIEFSNSPLGCSIQDSVELILTSPQRRALSTTLLALPDAVGRLLPRSRVILTPQLQEINDLPCDRGLDRETLESTPEYTTELKQGRLDFSPLSEDWNQKQGFYSSSPDALWARAQWVRQLIRERKEQTIAVVAHGNFIRYLVGLDGYYDRVKIWSNVEARLYTFESADDERAKLVPVQDDSKDV</sequence>
<evidence type="ECO:0000313" key="1">
    <source>
        <dbReference type="EMBL" id="ELU42138.1"/>
    </source>
</evidence>
<dbReference type="CDD" id="cd07067">
    <property type="entry name" value="HP_PGM_like"/>
    <property type="match status" value="1"/>
</dbReference>
<dbReference type="HOGENOM" id="CLU_039184_1_2_1"/>
<dbReference type="PANTHER" id="PTHR48100:SF54">
    <property type="entry name" value="PHOSPHATASE SPAC5H10.03-RELATED"/>
    <property type="match status" value="1"/>
</dbReference>
<accession>L8WZD3</accession>
<dbReference type="OMA" id="NALPCDT"/>
<dbReference type="AlphaFoldDB" id="L8WZD3"/>
<dbReference type="Proteomes" id="UP000011668">
    <property type="component" value="Unassembled WGS sequence"/>
</dbReference>
<proteinExistence type="predicted"/>